<reference evidence="3" key="1">
    <citation type="journal article" date="2019" name="Int. J. Syst. Evol. Microbiol.">
        <title>The Global Catalogue of Microorganisms (GCM) 10K type strain sequencing project: providing services to taxonomists for standard genome sequencing and annotation.</title>
        <authorList>
            <consortium name="The Broad Institute Genomics Platform"/>
            <consortium name="The Broad Institute Genome Sequencing Center for Infectious Disease"/>
            <person name="Wu L."/>
            <person name="Ma J."/>
        </authorList>
    </citation>
    <scope>NUCLEOTIDE SEQUENCE [LARGE SCALE GENOMIC DNA]</scope>
    <source>
        <strain evidence="3">CGMCC 4.7192</strain>
    </source>
</reference>
<keyword evidence="3" id="KW-1185">Reference proteome</keyword>
<name>A0ABW5BQU0_9PROT</name>
<dbReference type="Gene3D" id="3.30.300.130">
    <property type="entry name" value="Fe-S cluster assembly (FSCA)"/>
    <property type="match status" value="1"/>
</dbReference>
<evidence type="ECO:0000313" key="2">
    <source>
        <dbReference type="EMBL" id="MFD2207246.1"/>
    </source>
</evidence>
<evidence type="ECO:0000259" key="1">
    <source>
        <dbReference type="Pfam" id="PF01883"/>
    </source>
</evidence>
<evidence type="ECO:0000313" key="3">
    <source>
        <dbReference type="Proteomes" id="UP001597294"/>
    </source>
</evidence>
<proteinExistence type="predicted"/>
<dbReference type="PANTHER" id="PTHR42831:SF1">
    <property type="entry name" value="FE-S PROTEIN MATURATION AUXILIARY FACTOR YITW"/>
    <property type="match status" value="1"/>
</dbReference>
<organism evidence="2 3">
    <name type="scientific">Kiloniella antarctica</name>
    <dbReference type="NCBI Taxonomy" id="1550907"/>
    <lineage>
        <taxon>Bacteria</taxon>
        <taxon>Pseudomonadati</taxon>
        <taxon>Pseudomonadota</taxon>
        <taxon>Alphaproteobacteria</taxon>
        <taxon>Rhodospirillales</taxon>
        <taxon>Kiloniellaceae</taxon>
        <taxon>Kiloniella</taxon>
    </lineage>
</organism>
<dbReference type="InterPro" id="IPR052339">
    <property type="entry name" value="Fe-S_Maturation_MIP18"/>
</dbReference>
<dbReference type="InterPro" id="IPR002744">
    <property type="entry name" value="MIP18-like"/>
</dbReference>
<dbReference type="EMBL" id="JBHUII010000011">
    <property type="protein sequence ID" value="MFD2207246.1"/>
    <property type="molecule type" value="Genomic_DNA"/>
</dbReference>
<dbReference type="RefSeq" id="WP_380253687.1">
    <property type="nucleotide sequence ID" value="NZ_JBHUII010000011.1"/>
</dbReference>
<dbReference type="SUPFAM" id="SSF117916">
    <property type="entry name" value="Fe-S cluster assembly (FSCA) domain-like"/>
    <property type="match status" value="1"/>
</dbReference>
<protein>
    <submittedName>
        <fullName evidence="2">DUF59 domain-containing protein</fullName>
    </submittedName>
</protein>
<accession>A0ABW5BQU0</accession>
<gene>
    <name evidence="2" type="ORF">ACFSKO_16580</name>
</gene>
<sequence length="133" mass="14128">MFDDGKSFTDFLPSAEEGFKAHAGSPIAEGTPLATKEAIIDAFQSVHDPEIPVNIYDLGLIYGHKIDPKGTVTVDMTLTAPNCPVAGELPIQVAEAVAAVEGVGEVTVILTWSPPWNKNMMSDDAQLALGLFM</sequence>
<comment type="caution">
    <text evidence="2">The sequence shown here is derived from an EMBL/GenBank/DDBJ whole genome shotgun (WGS) entry which is preliminary data.</text>
</comment>
<dbReference type="InterPro" id="IPR034904">
    <property type="entry name" value="FSCA_dom_sf"/>
</dbReference>
<dbReference type="Pfam" id="PF01883">
    <property type="entry name" value="FeS_assembly_P"/>
    <property type="match status" value="1"/>
</dbReference>
<dbReference type="Proteomes" id="UP001597294">
    <property type="component" value="Unassembled WGS sequence"/>
</dbReference>
<feature type="domain" description="MIP18 family-like" evidence="1">
    <location>
        <begin position="36"/>
        <end position="108"/>
    </location>
</feature>
<dbReference type="PANTHER" id="PTHR42831">
    <property type="entry name" value="FE-S PROTEIN MATURATION AUXILIARY FACTOR YITW"/>
    <property type="match status" value="1"/>
</dbReference>